<dbReference type="EMBL" id="JAUOQO010000004">
    <property type="protein sequence ID" value="MDO6573615.1"/>
    <property type="molecule type" value="Genomic_DNA"/>
</dbReference>
<dbReference type="GO" id="GO:0044877">
    <property type="term" value="F:protein-containing complex binding"/>
    <property type="evidence" value="ECO:0007669"/>
    <property type="project" value="TreeGrafter"/>
</dbReference>
<evidence type="ECO:0000313" key="4">
    <source>
        <dbReference type="Proteomes" id="UP001170310"/>
    </source>
</evidence>
<dbReference type="SUPFAM" id="SSF51735">
    <property type="entry name" value="NAD(P)-binding Rossmann-fold domains"/>
    <property type="match status" value="1"/>
</dbReference>
<dbReference type="Pfam" id="PF01370">
    <property type="entry name" value="Epimerase"/>
    <property type="match status" value="1"/>
</dbReference>
<name>A0AAW7YSN4_9STAP</name>
<feature type="transmembrane region" description="Helical" evidence="1">
    <location>
        <begin position="467"/>
        <end position="484"/>
    </location>
</feature>
<dbReference type="PANTHER" id="PTHR12126">
    <property type="entry name" value="NADH-UBIQUINONE OXIDOREDUCTASE 39 KDA SUBUNIT-RELATED"/>
    <property type="match status" value="1"/>
</dbReference>
<protein>
    <submittedName>
        <fullName evidence="3">NAD-dependent epimerase/dehydratase family protein</fullName>
    </submittedName>
</protein>
<keyword evidence="4" id="KW-1185">Reference proteome</keyword>
<comment type="caution">
    <text evidence="3">The sequence shown here is derived from an EMBL/GenBank/DDBJ whole genome shotgun (WGS) entry which is preliminary data.</text>
</comment>
<reference evidence="3" key="1">
    <citation type="submission" date="2023-07" db="EMBL/GenBank/DDBJ databases">
        <title>Genome content predicts the carbon catabolic preferences of heterotrophic bacteria.</title>
        <authorList>
            <person name="Gralka M."/>
        </authorList>
    </citation>
    <scope>NUCLEOTIDE SEQUENCE</scope>
    <source>
        <strain evidence="3">E2R20</strain>
    </source>
</reference>
<dbReference type="Gene3D" id="3.40.50.720">
    <property type="entry name" value="NAD(P)-binding Rossmann-like Domain"/>
    <property type="match status" value="1"/>
</dbReference>
<dbReference type="InterPro" id="IPR036291">
    <property type="entry name" value="NAD(P)-bd_dom_sf"/>
</dbReference>
<dbReference type="RefSeq" id="WP_046467295.1">
    <property type="nucleotide sequence ID" value="NZ_JAUOQO010000004.1"/>
</dbReference>
<evidence type="ECO:0000259" key="2">
    <source>
        <dbReference type="Pfam" id="PF01370"/>
    </source>
</evidence>
<dbReference type="Proteomes" id="UP001170310">
    <property type="component" value="Unassembled WGS sequence"/>
</dbReference>
<dbReference type="AlphaFoldDB" id="A0AAW7YSN4"/>
<feature type="domain" description="NAD-dependent epimerase/dehydratase" evidence="2">
    <location>
        <begin position="4"/>
        <end position="112"/>
    </location>
</feature>
<keyword evidence="1" id="KW-0812">Transmembrane</keyword>
<dbReference type="PANTHER" id="PTHR12126:SF11">
    <property type="entry name" value="NADH DEHYDROGENASE [UBIQUINONE] 1 ALPHA SUBCOMPLEX SUBUNIT 9, MITOCHONDRIAL"/>
    <property type="match status" value="1"/>
</dbReference>
<evidence type="ECO:0000256" key="1">
    <source>
        <dbReference type="SAM" id="Phobius"/>
    </source>
</evidence>
<keyword evidence="1" id="KW-0472">Membrane</keyword>
<keyword evidence="1" id="KW-1133">Transmembrane helix</keyword>
<sequence>MKKILLTGASGYIGSHLMNKLKENYEIIAISRNIENKSDEHNVTWKAADLFDLNEITEVMEDIDIAIYLVHSMMPSAKLTQASFEDMDALLADNFAKAASYNKVQHIVFMSGLIPDTNELSPHLRSRLECERILGSYGVPVSTLRAGLIIGSKGSSYPILKKLVERLPGLLLPKWAYNTTLPVAIDDVIDGLYKIVERTPNENESIDIGGPSHMTYKDLFNQTAEVLDKRLPTMDLPIIPIWLSKYWVKLISGVPKEMVYPLMDSLIHDMVRESDHVVEGISIGKTHYKESVRIALEEETHTPKKSKSSRKTDIKDVRAISRVVLPQDMNMIQLAEVYANFLNKITLNVVNSDFDEDNFTITVPCLNKKLLLLRKDFKASDNERILYRIVGGDFALDVDGGNARLEFRRLPNSDECIIALQEYRPTLPWWVYKYTQAKVHKSVMNIFKLKLETEKNKKNGAVNMKKVILPVVIVGAVALNLYGVKKYLARKNNISNAEL</sequence>
<proteinExistence type="predicted"/>
<dbReference type="InterPro" id="IPR001509">
    <property type="entry name" value="Epimerase_deHydtase"/>
</dbReference>
<evidence type="ECO:0000313" key="3">
    <source>
        <dbReference type="EMBL" id="MDO6573615.1"/>
    </source>
</evidence>
<gene>
    <name evidence="3" type="ORF">Q4528_05520</name>
</gene>
<organism evidence="3 4">
    <name type="scientific">Staphylococcus pasteuri_A</name>
    <dbReference type="NCBI Taxonomy" id="3062664"/>
    <lineage>
        <taxon>Bacteria</taxon>
        <taxon>Bacillati</taxon>
        <taxon>Bacillota</taxon>
        <taxon>Bacilli</taxon>
        <taxon>Bacillales</taxon>
        <taxon>Staphylococcaceae</taxon>
        <taxon>Staphylococcus</taxon>
    </lineage>
</organism>
<dbReference type="InterPro" id="IPR051207">
    <property type="entry name" value="ComplexI_NDUFA9_subunit"/>
</dbReference>
<accession>A0AAW7YSN4</accession>